<evidence type="ECO:0000256" key="7">
    <source>
        <dbReference type="SAM" id="Phobius"/>
    </source>
</evidence>
<comment type="caution">
    <text evidence="8">The sequence shown here is derived from an EMBL/GenBank/DDBJ whole genome shotgun (WGS) entry which is preliminary data.</text>
</comment>
<comment type="similarity">
    <text evidence="2">Belongs to the TrbI/VirB10 family.</text>
</comment>
<reference evidence="8" key="1">
    <citation type="submission" date="2023-07" db="EMBL/GenBank/DDBJ databases">
        <authorList>
            <person name="Kim M.K."/>
        </authorList>
    </citation>
    <scope>NUCLEOTIDE SEQUENCE</scope>
    <source>
        <strain evidence="8">CA1-15</strain>
    </source>
</reference>
<evidence type="ECO:0000256" key="3">
    <source>
        <dbReference type="ARBA" id="ARBA00022692"/>
    </source>
</evidence>
<evidence type="ECO:0000313" key="9">
    <source>
        <dbReference type="Proteomes" id="UP001176468"/>
    </source>
</evidence>
<evidence type="ECO:0000256" key="4">
    <source>
        <dbReference type="ARBA" id="ARBA00022989"/>
    </source>
</evidence>
<keyword evidence="5 7" id="KW-0472">Membrane</keyword>
<dbReference type="Gene3D" id="2.40.128.260">
    <property type="entry name" value="Type IV secretion system, VirB10/TraB/TrbI"/>
    <property type="match status" value="1"/>
</dbReference>
<dbReference type="RefSeq" id="WP_304561593.1">
    <property type="nucleotide sequence ID" value="NZ_JAUQSZ010000008.1"/>
</dbReference>
<organism evidence="8 9">
    <name type="scientific">Sphingomonas immobilis</name>
    <dbReference type="NCBI Taxonomy" id="3063997"/>
    <lineage>
        <taxon>Bacteria</taxon>
        <taxon>Pseudomonadati</taxon>
        <taxon>Pseudomonadota</taxon>
        <taxon>Alphaproteobacteria</taxon>
        <taxon>Sphingomonadales</taxon>
        <taxon>Sphingomonadaceae</taxon>
        <taxon>Sphingomonas</taxon>
    </lineage>
</organism>
<feature type="transmembrane region" description="Helical" evidence="7">
    <location>
        <begin position="6"/>
        <end position="28"/>
    </location>
</feature>
<dbReference type="Pfam" id="PF03743">
    <property type="entry name" value="TrbI"/>
    <property type="match status" value="1"/>
</dbReference>
<keyword evidence="3 7" id="KW-0812">Transmembrane</keyword>
<dbReference type="CDD" id="cd16429">
    <property type="entry name" value="VirB10"/>
    <property type="match status" value="1"/>
</dbReference>
<gene>
    <name evidence="8" type="ORF">Q5H94_12455</name>
</gene>
<keyword evidence="4 7" id="KW-1133">Transmembrane helix</keyword>
<dbReference type="EMBL" id="JAUQSZ010000008">
    <property type="protein sequence ID" value="MDO7843137.1"/>
    <property type="molecule type" value="Genomic_DNA"/>
</dbReference>
<feature type="region of interest" description="Disordered" evidence="6">
    <location>
        <begin position="121"/>
        <end position="147"/>
    </location>
</feature>
<sequence length="344" mass="35659">MAAPSAGVPIWVMAIGLVLLGVLLFSVLDARRRASSAPPVRSVDDSAVTRAQAVPQLVLPPVPPPVVALAPLAEPVPAPVPRYVAPPQPHIVYMPQPTLPVTPPQPTAPVREGSDSAVVLDTGSVTGAPSPDTTPRPPNTGGDGAFAPNAAPARATVMHNRATTVVQGTLIPVVLEAAFDSTRPGPTRAVVSRDVRGFDGSRVLIPRGSRLFGDYRAQLQPGQNRALITWSRLIRPDGVSIAIGSPAADTLGRAGVRGKVNNHFFERFGLAILQTSLDVGANLASRIGNNNNSLVVALPGVGQTLTQPLTQGAPIAPTLRVAQGTSISVFVARDLDFTSVESGK</sequence>
<evidence type="ECO:0000256" key="1">
    <source>
        <dbReference type="ARBA" id="ARBA00004167"/>
    </source>
</evidence>
<keyword evidence="9" id="KW-1185">Reference proteome</keyword>
<protein>
    <submittedName>
        <fullName evidence="8">TrbI/VirB10 family protein</fullName>
    </submittedName>
</protein>
<comment type="subcellular location">
    <subcellularLocation>
        <location evidence="1">Membrane</location>
        <topology evidence="1">Single-pass membrane protein</topology>
    </subcellularLocation>
</comment>
<evidence type="ECO:0000256" key="5">
    <source>
        <dbReference type="ARBA" id="ARBA00023136"/>
    </source>
</evidence>
<proteinExistence type="inferred from homology"/>
<dbReference type="InterPro" id="IPR042217">
    <property type="entry name" value="T4SS_VirB10/TrbI"/>
</dbReference>
<accession>A0ABT9A0Z9</accession>
<name>A0ABT9A0Z9_9SPHN</name>
<evidence type="ECO:0000256" key="6">
    <source>
        <dbReference type="SAM" id="MobiDB-lite"/>
    </source>
</evidence>
<dbReference type="Proteomes" id="UP001176468">
    <property type="component" value="Unassembled WGS sequence"/>
</dbReference>
<dbReference type="InterPro" id="IPR005498">
    <property type="entry name" value="T4SS_VirB10/TraB/TrbI"/>
</dbReference>
<evidence type="ECO:0000256" key="2">
    <source>
        <dbReference type="ARBA" id="ARBA00010265"/>
    </source>
</evidence>
<evidence type="ECO:0000313" key="8">
    <source>
        <dbReference type="EMBL" id="MDO7843137.1"/>
    </source>
</evidence>